<feature type="short sequence motif" description="HXTX 1" evidence="2">
    <location>
        <begin position="34"/>
        <end position="37"/>
    </location>
</feature>
<dbReference type="InterPro" id="IPR009097">
    <property type="entry name" value="Cyclic_Pdiesterase"/>
</dbReference>
<dbReference type="Gene3D" id="3.90.1140.10">
    <property type="entry name" value="Cyclic phosphodiesterase"/>
    <property type="match status" value="1"/>
</dbReference>
<dbReference type="NCBIfam" id="NF010223">
    <property type="entry name" value="PRK13679.1"/>
    <property type="match status" value="1"/>
</dbReference>
<keyword evidence="4" id="KW-1185">Reference proteome</keyword>
<name>A0A1S2LC67_9BACI</name>
<evidence type="ECO:0000313" key="3">
    <source>
        <dbReference type="EMBL" id="OIJ10098.1"/>
    </source>
</evidence>
<comment type="caution">
    <text evidence="3">The sequence shown here is derived from an EMBL/GenBank/DDBJ whole genome shotgun (WGS) entry which is preliminary data.</text>
</comment>
<dbReference type="AlphaFoldDB" id="A0A1S2LC67"/>
<dbReference type="SUPFAM" id="SSF55144">
    <property type="entry name" value="LigT-like"/>
    <property type="match status" value="1"/>
</dbReference>
<dbReference type="EMBL" id="MLQQ01000040">
    <property type="protein sequence ID" value="OIJ10098.1"/>
    <property type="molecule type" value="Genomic_DNA"/>
</dbReference>
<dbReference type="Proteomes" id="UP000180098">
    <property type="component" value="Unassembled WGS sequence"/>
</dbReference>
<accession>A0A1S2LC67</accession>
<proteinExistence type="inferred from homology"/>
<feature type="active site" description="Proton acceptor" evidence="2">
    <location>
        <position position="115"/>
    </location>
</feature>
<protein>
    <recommendedName>
        <fullName evidence="2">Putative phosphoesterase BKP35_13355</fullName>
        <ecNumber evidence="2">3.1.-.-</ecNumber>
    </recommendedName>
</protein>
<feature type="active site" description="Proton donor" evidence="2">
    <location>
        <position position="34"/>
    </location>
</feature>
<dbReference type="PANTHER" id="PTHR40037:SF1">
    <property type="entry name" value="PHOSPHOESTERASE SAOUHSC_00951-RELATED"/>
    <property type="match status" value="1"/>
</dbReference>
<dbReference type="GO" id="GO:0016788">
    <property type="term" value="F:hydrolase activity, acting on ester bonds"/>
    <property type="evidence" value="ECO:0007669"/>
    <property type="project" value="UniProtKB-UniRule"/>
</dbReference>
<comment type="similarity">
    <text evidence="2">Belongs to the 2H phosphoesterase superfamily. YjcG family.</text>
</comment>
<dbReference type="HAMAP" id="MF_01444">
    <property type="entry name" value="2H_phosphoesterase_YjcG"/>
    <property type="match status" value="1"/>
</dbReference>
<dbReference type="RefSeq" id="WP_071313862.1">
    <property type="nucleotide sequence ID" value="NZ_MLQQ01000040.1"/>
</dbReference>
<keyword evidence="1 2" id="KW-0378">Hydrolase</keyword>
<sequence>MKYGIAIFPSKQLQDVANSLRKRYDTHYALIPPHITLKEAFNVEDSDLNNVVAEIKKIASKTTPFSLNVYKYSSFSPVSNTIYMGVKENEELLHLQKELNSGNLDQEEKYQFVPHITVGQDMDDDEFHDVLGRLRMETINHEEICDRFQLLYQLDNGSWTVYETFRLGGEA</sequence>
<evidence type="ECO:0000256" key="1">
    <source>
        <dbReference type="ARBA" id="ARBA00022801"/>
    </source>
</evidence>
<dbReference type="Pfam" id="PF13563">
    <property type="entry name" value="2_5_RNA_ligase2"/>
    <property type="match status" value="1"/>
</dbReference>
<evidence type="ECO:0000313" key="4">
    <source>
        <dbReference type="Proteomes" id="UP000180098"/>
    </source>
</evidence>
<dbReference type="OrthoDB" id="1524661at2"/>
<reference evidence="3 4" key="1">
    <citation type="submission" date="2016-10" db="EMBL/GenBank/DDBJ databases">
        <title>Draft genome sequences of four alkaliphilic bacteria belonging to the Anaerobacillus genus.</title>
        <authorList>
            <person name="Bassil N.M."/>
            <person name="Lloyd J.R."/>
        </authorList>
    </citation>
    <scope>NUCLEOTIDE SEQUENCE [LARGE SCALE GENOMIC DNA]</scope>
    <source>
        <strain evidence="3 4">DSM 15340</strain>
    </source>
</reference>
<evidence type="ECO:0000256" key="2">
    <source>
        <dbReference type="HAMAP-Rule" id="MF_01444"/>
    </source>
</evidence>
<dbReference type="InterPro" id="IPR050580">
    <property type="entry name" value="2H_phosphoesterase_YjcG-like"/>
</dbReference>
<dbReference type="PANTHER" id="PTHR40037">
    <property type="entry name" value="PHOSPHOESTERASE YJCG-RELATED"/>
    <property type="match status" value="1"/>
</dbReference>
<dbReference type="EC" id="3.1.-.-" evidence="2"/>
<feature type="short sequence motif" description="HXTX 2" evidence="2">
    <location>
        <begin position="115"/>
        <end position="118"/>
    </location>
</feature>
<organism evidence="3 4">
    <name type="scientific">Anaerobacillus arseniciselenatis</name>
    <dbReference type="NCBI Taxonomy" id="85682"/>
    <lineage>
        <taxon>Bacteria</taxon>
        <taxon>Bacillati</taxon>
        <taxon>Bacillota</taxon>
        <taxon>Bacilli</taxon>
        <taxon>Bacillales</taxon>
        <taxon>Bacillaceae</taxon>
        <taxon>Anaerobacillus</taxon>
    </lineage>
</organism>
<gene>
    <name evidence="3" type="ORF">BKP35_13355</name>
</gene>
<dbReference type="InterPro" id="IPR022932">
    <property type="entry name" value="YjcG"/>
</dbReference>